<evidence type="ECO:0000256" key="2">
    <source>
        <dbReference type="SAM" id="SignalP"/>
    </source>
</evidence>
<keyword evidence="1" id="KW-0812">Transmembrane</keyword>
<keyword evidence="1" id="KW-1133">Transmembrane helix</keyword>
<proteinExistence type="predicted"/>
<evidence type="ECO:0000313" key="3">
    <source>
        <dbReference type="EMBL" id="MEQ2257482.1"/>
    </source>
</evidence>
<evidence type="ECO:0000256" key="1">
    <source>
        <dbReference type="SAM" id="Phobius"/>
    </source>
</evidence>
<name>A0ABV0VMM6_9TELE</name>
<evidence type="ECO:0000313" key="4">
    <source>
        <dbReference type="Proteomes" id="UP001482620"/>
    </source>
</evidence>
<dbReference type="Proteomes" id="UP001482620">
    <property type="component" value="Unassembled WGS sequence"/>
</dbReference>
<sequence length="115" mass="13375">MSGPAALLMLIFLIMEVTWCYTSGCYGCLVLLLLEVSKCAKKLFKVSRRAESWQVNERLTKINSDIARQERFLRNQKKIQSTWTTNCKVFIKLNGSPEEAKILLIRQIEELDKYQ</sequence>
<organism evidence="3 4">
    <name type="scientific">Ilyodon furcidens</name>
    <name type="common">goldbreast splitfin</name>
    <dbReference type="NCBI Taxonomy" id="33524"/>
    <lineage>
        <taxon>Eukaryota</taxon>
        <taxon>Metazoa</taxon>
        <taxon>Chordata</taxon>
        <taxon>Craniata</taxon>
        <taxon>Vertebrata</taxon>
        <taxon>Euteleostomi</taxon>
        <taxon>Actinopterygii</taxon>
        <taxon>Neopterygii</taxon>
        <taxon>Teleostei</taxon>
        <taxon>Neoteleostei</taxon>
        <taxon>Acanthomorphata</taxon>
        <taxon>Ovalentaria</taxon>
        <taxon>Atherinomorphae</taxon>
        <taxon>Cyprinodontiformes</taxon>
        <taxon>Goodeidae</taxon>
        <taxon>Ilyodon</taxon>
    </lineage>
</organism>
<accession>A0ABV0VMM6</accession>
<feature type="chain" id="PRO_5046513873" evidence="2">
    <location>
        <begin position="21"/>
        <end position="115"/>
    </location>
</feature>
<comment type="caution">
    <text evidence="3">The sequence shown here is derived from an EMBL/GenBank/DDBJ whole genome shotgun (WGS) entry which is preliminary data.</text>
</comment>
<keyword evidence="4" id="KW-1185">Reference proteome</keyword>
<feature type="transmembrane region" description="Helical" evidence="1">
    <location>
        <begin position="6"/>
        <end position="34"/>
    </location>
</feature>
<protein>
    <submittedName>
        <fullName evidence="3">Uncharacterized protein</fullName>
    </submittedName>
</protein>
<feature type="signal peptide" evidence="2">
    <location>
        <begin position="1"/>
        <end position="20"/>
    </location>
</feature>
<keyword evidence="1" id="KW-0472">Membrane</keyword>
<keyword evidence="2" id="KW-0732">Signal</keyword>
<gene>
    <name evidence="3" type="ORF">ILYODFUR_035296</name>
</gene>
<dbReference type="EMBL" id="JAHRIQ010110937">
    <property type="protein sequence ID" value="MEQ2257482.1"/>
    <property type="molecule type" value="Genomic_DNA"/>
</dbReference>
<reference evidence="3 4" key="1">
    <citation type="submission" date="2021-06" db="EMBL/GenBank/DDBJ databases">
        <authorList>
            <person name="Palmer J.M."/>
        </authorList>
    </citation>
    <scope>NUCLEOTIDE SEQUENCE [LARGE SCALE GENOMIC DNA]</scope>
    <source>
        <strain evidence="4">if_2019</strain>
        <tissue evidence="3">Muscle</tissue>
    </source>
</reference>